<dbReference type="Proteomes" id="UP000554342">
    <property type="component" value="Unassembled WGS sequence"/>
</dbReference>
<sequence length="311" mass="34275">MDRPLVSRMALVALTAGLLAAVPAGAQKLDAASDDPQTVLFIGNSFTYGAHSPVWKYRDTTVDDLNDDHVGGVPALFKLFTQEAGLHYTVSLETSGGKNLEWHWDNKRSLVDRPWDHVVMQDYSTLDPQHPGNPQKTITYSGWFAKMFRAKNPKVDVSLTATWSRPDQTYVPGGAWYGKPITQMALDVRHGYDLAAQASPDIDRVNPVGQAFNCAMAAGVADPDPYDGISYGKVDLWAWDHYHASRFGYYLEALTDFIGITGYDPRRFGKTETAADELGISPDDAVRLQYIAWAETHGQDCKTVLSGMPAS</sequence>
<organism evidence="2 3">
    <name type="scientific">Stakelama sediminis</name>
    <dbReference type="NCBI Taxonomy" id="463200"/>
    <lineage>
        <taxon>Bacteria</taxon>
        <taxon>Pseudomonadati</taxon>
        <taxon>Pseudomonadota</taxon>
        <taxon>Alphaproteobacteria</taxon>
        <taxon>Sphingomonadales</taxon>
        <taxon>Sphingomonadaceae</taxon>
        <taxon>Stakelama</taxon>
    </lineage>
</organism>
<dbReference type="SUPFAM" id="SSF52266">
    <property type="entry name" value="SGNH hydrolase"/>
    <property type="match status" value="1"/>
</dbReference>
<name>A0A840Z2L3_9SPHN</name>
<dbReference type="InterPro" id="IPR036514">
    <property type="entry name" value="SGNH_hydro_sf"/>
</dbReference>
<dbReference type="AlphaFoldDB" id="A0A840Z2L3"/>
<feature type="signal peptide" evidence="1">
    <location>
        <begin position="1"/>
        <end position="26"/>
    </location>
</feature>
<keyword evidence="3" id="KW-1185">Reference proteome</keyword>
<protein>
    <recommendedName>
        <fullName evidence="4">Glycosyl transferase family 1</fullName>
    </recommendedName>
</protein>
<comment type="caution">
    <text evidence="2">The sequence shown here is derived from an EMBL/GenBank/DDBJ whole genome shotgun (WGS) entry which is preliminary data.</text>
</comment>
<accession>A0A840Z2L3</accession>
<dbReference type="EMBL" id="JACIJI010000007">
    <property type="protein sequence ID" value="MBB5719997.1"/>
    <property type="molecule type" value="Genomic_DNA"/>
</dbReference>
<evidence type="ECO:0000313" key="2">
    <source>
        <dbReference type="EMBL" id="MBB5719997.1"/>
    </source>
</evidence>
<dbReference type="Gene3D" id="3.40.50.1110">
    <property type="entry name" value="SGNH hydrolase"/>
    <property type="match status" value="1"/>
</dbReference>
<evidence type="ECO:0000256" key="1">
    <source>
        <dbReference type="SAM" id="SignalP"/>
    </source>
</evidence>
<keyword evidence="1" id="KW-0732">Signal</keyword>
<evidence type="ECO:0000313" key="3">
    <source>
        <dbReference type="Proteomes" id="UP000554342"/>
    </source>
</evidence>
<reference evidence="2 3" key="1">
    <citation type="submission" date="2020-08" db="EMBL/GenBank/DDBJ databases">
        <title>Genomic Encyclopedia of Type Strains, Phase IV (KMG-IV): sequencing the most valuable type-strain genomes for metagenomic binning, comparative biology and taxonomic classification.</title>
        <authorList>
            <person name="Goeker M."/>
        </authorList>
    </citation>
    <scope>NUCLEOTIDE SEQUENCE [LARGE SCALE GENOMIC DNA]</scope>
    <source>
        <strain evidence="2 3">DSM 27203</strain>
    </source>
</reference>
<dbReference type="GO" id="GO:0016788">
    <property type="term" value="F:hydrolase activity, acting on ester bonds"/>
    <property type="evidence" value="ECO:0007669"/>
    <property type="project" value="UniProtKB-ARBA"/>
</dbReference>
<evidence type="ECO:0008006" key="4">
    <source>
        <dbReference type="Google" id="ProtNLM"/>
    </source>
</evidence>
<feature type="chain" id="PRO_5033067905" description="Glycosyl transferase family 1" evidence="1">
    <location>
        <begin position="27"/>
        <end position="311"/>
    </location>
</feature>
<dbReference type="RefSeq" id="WP_184005433.1">
    <property type="nucleotide sequence ID" value="NZ_BAABIF010000011.1"/>
</dbReference>
<gene>
    <name evidence="2" type="ORF">FHR23_002956</name>
</gene>
<proteinExistence type="predicted"/>